<dbReference type="EMBL" id="KI669561">
    <property type="protein sequence ID" value="ETN24741.1"/>
    <property type="molecule type" value="Genomic_DNA"/>
</dbReference>
<sequence>MMSVSRRISVLCQHQEMLPEKYSMCGLLSISNALQVRDFITPAMMRPVLERLTATAPNKDHGHVRYGAYTMDALQKGLQRRQKQLIYLNTKAGFKSRPKRPEAIIRSRRPALLVIGRRLGQSSGTWHCIARVWVGNNFCCG</sequence>
<dbReference type="Proteomes" id="UP000018817">
    <property type="component" value="Unassembled WGS sequence"/>
</dbReference>
<organism evidence="1 2">
    <name type="scientific">Phytophthora nicotianae (strain INRA-310)</name>
    <name type="common">Phytophthora parasitica</name>
    <dbReference type="NCBI Taxonomy" id="761204"/>
    <lineage>
        <taxon>Eukaryota</taxon>
        <taxon>Sar</taxon>
        <taxon>Stramenopiles</taxon>
        <taxon>Oomycota</taxon>
        <taxon>Peronosporomycetes</taxon>
        <taxon>Peronosporales</taxon>
        <taxon>Peronosporaceae</taxon>
        <taxon>Phytophthora</taxon>
    </lineage>
</organism>
<dbReference type="RefSeq" id="XP_008891260.1">
    <property type="nucleotide sequence ID" value="XM_008893012.1"/>
</dbReference>
<reference evidence="2" key="1">
    <citation type="submission" date="2011-12" db="EMBL/GenBank/DDBJ databases">
        <authorList>
            <consortium name="The Broad Institute Genome Sequencing Platform"/>
            <person name="Russ C."/>
            <person name="Tyler B."/>
            <person name="Panabieres F."/>
            <person name="Shan W."/>
            <person name="Tripathy S."/>
            <person name="Grunwald N."/>
            <person name="Machado M."/>
            <person name="Young S.K."/>
            <person name="Zeng Q."/>
            <person name="Gargeya S."/>
            <person name="Fitzgerald M."/>
            <person name="Haas B."/>
            <person name="Abouelleil A."/>
            <person name="Alvarado L."/>
            <person name="Arachchi H.M."/>
            <person name="Berlin A."/>
            <person name="Chapman S.B."/>
            <person name="Gearin G."/>
            <person name="Goldberg J."/>
            <person name="Griggs A."/>
            <person name="Gujja S."/>
            <person name="Hansen M."/>
            <person name="Heiman D."/>
            <person name="Howarth C."/>
            <person name="Larimer J."/>
            <person name="Lui A."/>
            <person name="MacDonald P.J.P."/>
            <person name="McCowen C."/>
            <person name="Montmayeur A."/>
            <person name="Murphy C."/>
            <person name="Neiman D."/>
            <person name="Pearson M."/>
            <person name="Priest M."/>
            <person name="Roberts A."/>
            <person name="Saif S."/>
            <person name="Shea T."/>
            <person name="Sisk P."/>
            <person name="Stolte C."/>
            <person name="Sykes S."/>
            <person name="Wortman J."/>
            <person name="Nusbaum C."/>
            <person name="Birren B."/>
        </authorList>
    </citation>
    <scope>NUCLEOTIDE SEQUENCE [LARGE SCALE GENOMIC DNA]</scope>
    <source>
        <strain evidence="2">INRA-310</strain>
    </source>
</reference>
<reference evidence="1 2" key="2">
    <citation type="submission" date="2013-11" db="EMBL/GenBank/DDBJ databases">
        <title>The Genome Sequence of Phytophthora parasitica INRA-310.</title>
        <authorList>
            <consortium name="The Broad Institute Genomics Platform"/>
            <person name="Russ C."/>
            <person name="Tyler B."/>
            <person name="Panabieres F."/>
            <person name="Shan W."/>
            <person name="Tripathy S."/>
            <person name="Grunwald N."/>
            <person name="Machado M."/>
            <person name="Johnson C.S."/>
            <person name="Arredondo F."/>
            <person name="Hong C."/>
            <person name="Coffey M."/>
            <person name="Young S.K."/>
            <person name="Zeng Q."/>
            <person name="Gargeya S."/>
            <person name="Fitzgerald M."/>
            <person name="Abouelleil A."/>
            <person name="Alvarado L."/>
            <person name="Chapman S.B."/>
            <person name="Gainer-Dewar J."/>
            <person name="Goldberg J."/>
            <person name="Griggs A."/>
            <person name="Gujja S."/>
            <person name="Hansen M."/>
            <person name="Howarth C."/>
            <person name="Imamovic A."/>
            <person name="Ireland A."/>
            <person name="Larimer J."/>
            <person name="McCowan C."/>
            <person name="Murphy C."/>
            <person name="Pearson M."/>
            <person name="Poon T.W."/>
            <person name="Priest M."/>
            <person name="Roberts A."/>
            <person name="Saif S."/>
            <person name="Shea T."/>
            <person name="Sykes S."/>
            <person name="Wortman J."/>
            <person name="Nusbaum C."/>
            <person name="Birren B."/>
        </authorList>
    </citation>
    <scope>NUCLEOTIDE SEQUENCE [LARGE SCALE GENOMIC DNA]</scope>
    <source>
        <strain evidence="1 2">INRA-310</strain>
    </source>
</reference>
<evidence type="ECO:0000313" key="1">
    <source>
        <dbReference type="EMBL" id="ETN24741.1"/>
    </source>
</evidence>
<dbReference type="OrthoDB" id="97379at2759"/>
<name>W2RHP2_PHYN3</name>
<dbReference type="AlphaFoldDB" id="W2RHP2"/>
<evidence type="ECO:0000313" key="2">
    <source>
        <dbReference type="Proteomes" id="UP000018817"/>
    </source>
</evidence>
<proteinExistence type="predicted"/>
<gene>
    <name evidence="1" type="ORF">PPTG_20813</name>
</gene>
<dbReference type="GeneID" id="20189412"/>
<dbReference type="VEuPathDB" id="FungiDB:PPTG_20813"/>
<accession>W2RHP2</accession>
<protein>
    <submittedName>
        <fullName evidence="1">Uncharacterized protein</fullName>
    </submittedName>
</protein>